<feature type="region of interest" description="Disordered" evidence="1">
    <location>
        <begin position="1"/>
        <end position="25"/>
    </location>
</feature>
<evidence type="ECO:0000256" key="1">
    <source>
        <dbReference type="SAM" id="MobiDB-lite"/>
    </source>
</evidence>
<gene>
    <name evidence="2" type="ORF">CCMP2556_LOCUS10205</name>
</gene>
<dbReference type="EMBL" id="CAXAMN010004736">
    <property type="protein sequence ID" value="CAK9010787.1"/>
    <property type="molecule type" value="Genomic_DNA"/>
</dbReference>
<evidence type="ECO:0000313" key="3">
    <source>
        <dbReference type="Proteomes" id="UP001642484"/>
    </source>
</evidence>
<name>A0ABP0J8U6_9DINO</name>
<protein>
    <submittedName>
        <fullName evidence="2">Uncharacterized protein</fullName>
    </submittedName>
</protein>
<evidence type="ECO:0000313" key="2">
    <source>
        <dbReference type="EMBL" id="CAK9010787.1"/>
    </source>
</evidence>
<reference evidence="2 3" key="1">
    <citation type="submission" date="2024-02" db="EMBL/GenBank/DDBJ databases">
        <authorList>
            <person name="Chen Y."/>
            <person name="Shah S."/>
            <person name="Dougan E. K."/>
            <person name="Thang M."/>
            <person name="Chan C."/>
        </authorList>
    </citation>
    <scope>NUCLEOTIDE SEQUENCE [LARGE SCALE GENOMIC DNA]</scope>
</reference>
<comment type="caution">
    <text evidence="2">The sequence shown here is derived from an EMBL/GenBank/DDBJ whole genome shotgun (WGS) entry which is preliminary data.</text>
</comment>
<feature type="compositionally biased region" description="Polar residues" evidence="1">
    <location>
        <begin position="11"/>
        <end position="21"/>
    </location>
</feature>
<proteinExistence type="predicted"/>
<organism evidence="2 3">
    <name type="scientific">Durusdinium trenchii</name>
    <dbReference type="NCBI Taxonomy" id="1381693"/>
    <lineage>
        <taxon>Eukaryota</taxon>
        <taxon>Sar</taxon>
        <taxon>Alveolata</taxon>
        <taxon>Dinophyceae</taxon>
        <taxon>Suessiales</taxon>
        <taxon>Symbiodiniaceae</taxon>
        <taxon>Durusdinium</taxon>
    </lineage>
</organism>
<keyword evidence="3" id="KW-1185">Reference proteome</keyword>
<feature type="non-terminal residue" evidence="2">
    <location>
        <position position="1"/>
    </location>
</feature>
<sequence length="259" mass="27857">VGLQPTIPGRTPSNQKSTSLEESGGLQIEWEIRPTDRLNYVAYRKQHLRVPKALAGATGPAPDAAETLTWLVRGSSAATELEDSQSSQGSQKEPGWCSANLVSIQDTESGIALQTRKVPTDPPAPPNPPTSAVAPVRKAYLKHRLVGKQSLGPRLGFAPSLERPARLGSKLLRARLGHSLQPPERGFLVRVHGDGWGSGQGSYLATVTEADTTTFTVIRRGDCYGSWDETHVLKTCCSIMARTSSKEHVFLASAKATRA</sequence>
<dbReference type="Proteomes" id="UP001642484">
    <property type="component" value="Unassembled WGS sequence"/>
</dbReference>
<accession>A0ABP0J8U6</accession>